<dbReference type="SUPFAM" id="SSF49464">
    <property type="entry name" value="Carboxypeptidase regulatory domain-like"/>
    <property type="match status" value="1"/>
</dbReference>
<dbReference type="PROSITE" id="PS51257">
    <property type="entry name" value="PROKAR_LIPOPROTEIN"/>
    <property type="match status" value="1"/>
</dbReference>
<protein>
    <submittedName>
        <fullName evidence="2">CarboxypepD_reg-like domain-containing protein</fullName>
    </submittedName>
</protein>
<feature type="signal peptide" evidence="1">
    <location>
        <begin position="1"/>
        <end position="20"/>
    </location>
</feature>
<keyword evidence="3" id="KW-1185">Reference proteome</keyword>
<reference evidence="3" key="1">
    <citation type="submission" date="2016-11" db="EMBL/GenBank/DDBJ databases">
        <authorList>
            <person name="Varghese N."/>
            <person name="Submissions S."/>
        </authorList>
    </citation>
    <scope>NUCLEOTIDE SEQUENCE [LARGE SCALE GENOMIC DNA]</scope>
    <source>
        <strain evidence="3">DSM 16990</strain>
    </source>
</reference>
<dbReference type="InterPro" id="IPR008969">
    <property type="entry name" value="CarboxyPept-like_regulatory"/>
</dbReference>
<dbReference type="EMBL" id="FQUQ01000005">
    <property type="protein sequence ID" value="SHG43617.1"/>
    <property type="molecule type" value="Genomic_DNA"/>
</dbReference>
<dbReference type="STRING" id="288992.SAMN04488522_105498"/>
<evidence type="ECO:0000313" key="2">
    <source>
        <dbReference type="EMBL" id="SHG43617.1"/>
    </source>
</evidence>
<feature type="chain" id="PRO_5013245892" evidence="1">
    <location>
        <begin position="21"/>
        <end position="236"/>
    </location>
</feature>
<dbReference type="RefSeq" id="WP_084529296.1">
    <property type="nucleotide sequence ID" value="NZ_FQUQ01000005.1"/>
</dbReference>
<dbReference type="OrthoDB" id="702987at2"/>
<proteinExistence type="predicted"/>
<sequence length="236" mass="26353">MTIKYSCALFLLFSVMTSCTPVESPFGYIFDAATKQPLKGVKIAVLHHNKEVCTDKTGFFALKYKDNTAQLVLSLKGYETDTLPVVFQLPGEPKKYNFHGDTIFLNPLKTVSIPRKQKNILSADSKWIGNYSVYAEGDATMTTVSSTTYTFEINPSGTNLTTTTVHDPIRCNGKYRIQEQNDQLLLFYDGDEPGCKSDSSSFTIKKEGEKFYIKGVGGEATFNEWVLLEKQTQSPS</sequence>
<dbReference type="Pfam" id="PF13715">
    <property type="entry name" value="CarbopepD_reg_2"/>
    <property type="match status" value="1"/>
</dbReference>
<name>A0A1M5JSS8_9SPHI</name>
<dbReference type="Gene3D" id="2.60.40.1120">
    <property type="entry name" value="Carboxypeptidase-like, regulatory domain"/>
    <property type="match status" value="1"/>
</dbReference>
<dbReference type="Proteomes" id="UP000184287">
    <property type="component" value="Unassembled WGS sequence"/>
</dbReference>
<evidence type="ECO:0000256" key="1">
    <source>
        <dbReference type="SAM" id="SignalP"/>
    </source>
</evidence>
<keyword evidence="1" id="KW-0732">Signal</keyword>
<dbReference type="AlphaFoldDB" id="A0A1M5JSS8"/>
<organism evidence="2 3">
    <name type="scientific">Pedobacter caeni</name>
    <dbReference type="NCBI Taxonomy" id="288992"/>
    <lineage>
        <taxon>Bacteria</taxon>
        <taxon>Pseudomonadati</taxon>
        <taxon>Bacteroidota</taxon>
        <taxon>Sphingobacteriia</taxon>
        <taxon>Sphingobacteriales</taxon>
        <taxon>Sphingobacteriaceae</taxon>
        <taxon>Pedobacter</taxon>
    </lineage>
</organism>
<gene>
    <name evidence="2" type="ORF">SAMN04488522_105498</name>
</gene>
<accession>A0A1M5JSS8</accession>
<evidence type="ECO:0000313" key="3">
    <source>
        <dbReference type="Proteomes" id="UP000184287"/>
    </source>
</evidence>